<dbReference type="RefSeq" id="WP_160850911.1">
    <property type="nucleotide sequence ID" value="NZ_WUWG01000001.1"/>
</dbReference>
<evidence type="ECO:0000256" key="1">
    <source>
        <dbReference type="ARBA" id="ARBA00004141"/>
    </source>
</evidence>
<evidence type="ECO:0000256" key="3">
    <source>
        <dbReference type="ARBA" id="ARBA00022692"/>
    </source>
</evidence>
<comment type="similarity">
    <text evidence="2">Belongs to the autoinducer-2 exporter (AI-2E) (TC 2.A.86) family.</text>
</comment>
<evidence type="ECO:0000256" key="5">
    <source>
        <dbReference type="ARBA" id="ARBA00023136"/>
    </source>
</evidence>
<dbReference type="Pfam" id="PF01594">
    <property type="entry name" value="AI-2E_transport"/>
    <property type="match status" value="1"/>
</dbReference>
<dbReference type="PANTHER" id="PTHR21716">
    <property type="entry name" value="TRANSMEMBRANE PROTEIN"/>
    <property type="match status" value="1"/>
</dbReference>
<gene>
    <name evidence="7" type="ORF">GSH16_00565</name>
</gene>
<feature type="transmembrane region" description="Helical" evidence="6">
    <location>
        <begin position="237"/>
        <end position="259"/>
    </location>
</feature>
<comment type="subcellular location">
    <subcellularLocation>
        <location evidence="1">Membrane</location>
        <topology evidence="1">Multi-pass membrane protein</topology>
    </subcellularLocation>
</comment>
<dbReference type="Proteomes" id="UP000436016">
    <property type="component" value="Unassembled WGS sequence"/>
</dbReference>
<comment type="caution">
    <text evidence="7">The sequence shown here is derived from an EMBL/GenBank/DDBJ whole genome shotgun (WGS) entry which is preliminary data.</text>
</comment>
<feature type="transmembrane region" description="Helical" evidence="6">
    <location>
        <begin position="308"/>
        <end position="336"/>
    </location>
</feature>
<keyword evidence="8" id="KW-1185">Reference proteome</keyword>
<keyword evidence="3 6" id="KW-0812">Transmembrane</keyword>
<proteinExistence type="inferred from homology"/>
<evidence type="ECO:0000256" key="4">
    <source>
        <dbReference type="ARBA" id="ARBA00022989"/>
    </source>
</evidence>
<dbReference type="AlphaFoldDB" id="A0A6B0TQ51"/>
<organism evidence="7 8">
    <name type="scientific">Oceanomicrobium pacificus</name>
    <dbReference type="NCBI Taxonomy" id="2692916"/>
    <lineage>
        <taxon>Bacteria</taxon>
        <taxon>Pseudomonadati</taxon>
        <taxon>Pseudomonadota</taxon>
        <taxon>Alphaproteobacteria</taxon>
        <taxon>Rhodobacterales</taxon>
        <taxon>Paracoccaceae</taxon>
        <taxon>Oceanomicrobium</taxon>
    </lineage>
</organism>
<feature type="transmembrane region" description="Helical" evidence="6">
    <location>
        <begin position="156"/>
        <end position="174"/>
    </location>
</feature>
<feature type="transmembrane region" description="Helical" evidence="6">
    <location>
        <begin position="64"/>
        <end position="85"/>
    </location>
</feature>
<keyword evidence="4 6" id="KW-1133">Transmembrane helix</keyword>
<dbReference type="PANTHER" id="PTHR21716:SF4">
    <property type="entry name" value="TRANSMEMBRANE PROTEIN 245"/>
    <property type="match status" value="1"/>
</dbReference>
<name>A0A6B0TQ51_9RHOB</name>
<evidence type="ECO:0000256" key="2">
    <source>
        <dbReference type="ARBA" id="ARBA00009773"/>
    </source>
</evidence>
<dbReference type="EMBL" id="WUWG01000001">
    <property type="protein sequence ID" value="MXU63918.1"/>
    <property type="molecule type" value="Genomic_DNA"/>
</dbReference>
<evidence type="ECO:0000313" key="8">
    <source>
        <dbReference type="Proteomes" id="UP000436016"/>
    </source>
</evidence>
<dbReference type="InterPro" id="IPR002549">
    <property type="entry name" value="AI-2E-like"/>
</dbReference>
<sequence>MSDGPKRNLFAISVLVAVTLAFLIILTPFWKSIFWAAVFGILFRGAQERLAARMNGGRNRAAGFLVAVILFCVLLPALLLVGLIAGSALNVYENLQNGQLDPAQFLQRVSDVVPRLASRLEPFGIEIDQLLSRLSEVALKGSQFALSLLVNVGENAAIVVVQIFLMLYLLFFVLRDGPSMFRSLFDAVPLPHAEKERFFNQFATVSIATIKGTVVVGAVQGTLGGIAFAVLGIDGAVFWGAVMALISVLPAFGATLIWAPAAIILMATGDWMKGLILLAFGTFVISMVDNVLRPILVGRDTQMPDYLVLFTTLGGLSLIGLTGFVVGPVIASLFLVSWSMFAARNAQIEAAGGMGDVTAGEGSSDNT</sequence>
<feature type="transmembrane region" description="Helical" evidence="6">
    <location>
        <begin position="9"/>
        <end position="27"/>
    </location>
</feature>
<evidence type="ECO:0000313" key="7">
    <source>
        <dbReference type="EMBL" id="MXU63918.1"/>
    </source>
</evidence>
<feature type="transmembrane region" description="Helical" evidence="6">
    <location>
        <begin position="271"/>
        <end position="288"/>
    </location>
</feature>
<reference evidence="7 8" key="1">
    <citation type="submission" date="2019-12" db="EMBL/GenBank/DDBJ databases">
        <title>Strain KN286 was isolated from seawater, which was collected from Caroline Seamount in the tropical western Pacific.</title>
        <authorList>
            <person name="Wang Q."/>
        </authorList>
    </citation>
    <scope>NUCLEOTIDE SEQUENCE [LARGE SCALE GENOMIC DNA]</scope>
    <source>
        <strain evidence="7 8">KN286</strain>
    </source>
</reference>
<feature type="transmembrane region" description="Helical" evidence="6">
    <location>
        <begin position="205"/>
        <end position="231"/>
    </location>
</feature>
<protein>
    <submittedName>
        <fullName evidence="7">AI-2E family transporter</fullName>
    </submittedName>
</protein>
<evidence type="ECO:0000256" key="6">
    <source>
        <dbReference type="SAM" id="Phobius"/>
    </source>
</evidence>
<accession>A0A6B0TQ51</accession>
<keyword evidence="5 6" id="KW-0472">Membrane</keyword>
<dbReference type="GO" id="GO:0016020">
    <property type="term" value="C:membrane"/>
    <property type="evidence" value="ECO:0007669"/>
    <property type="project" value="UniProtKB-SubCell"/>
</dbReference>